<dbReference type="InterPro" id="IPR020831">
    <property type="entry name" value="GlycerAld/Erythrose_P_DH"/>
</dbReference>
<dbReference type="SUPFAM" id="SSF51735">
    <property type="entry name" value="NAD(P)-binding Rossmann-fold domains"/>
    <property type="match status" value="1"/>
</dbReference>
<protein>
    <recommendedName>
        <fullName evidence="4">Glyceraldehyde-3-phosphate dehydrogenase</fullName>
        <ecNumber evidence="4">1.2.1.-</ecNumber>
    </recommendedName>
</protein>
<dbReference type="InterPro" id="IPR020829">
    <property type="entry name" value="GlycerAld_3-P_DH_cat"/>
</dbReference>
<dbReference type="EMBL" id="CP101527">
    <property type="protein sequence ID" value="UZW76811.1"/>
    <property type="molecule type" value="Genomic_DNA"/>
</dbReference>
<comment type="similarity">
    <text evidence="1 3">Belongs to the glyceraldehyde-3-phosphate dehydrogenase family.</text>
</comment>
<name>A0A9E8HUL1_9ALTE</name>
<feature type="domain" description="Glyceraldehyde 3-phosphate dehydrogenase NAD(P) binding" evidence="5">
    <location>
        <begin position="114"/>
        <end position="276"/>
    </location>
</feature>
<proteinExistence type="inferred from homology"/>
<dbReference type="InterPro" id="IPR020830">
    <property type="entry name" value="GlycerAld_3-P_DH_AS"/>
</dbReference>
<evidence type="ECO:0000256" key="4">
    <source>
        <dbReference type="RuleBase" id="RU361160"/>
    </source>
</evidence>
<dbReference type="SMART" id="SM00846">
    <property type="entry name" value="Gp_dh_N"/>
    <property type="match status" value="1"/>
</dbReference>
<evidence type="ECO:0000313" key="6">
    <source>
        <dbReference type="EMBL" id="UZW76811.1"/>
    </source>
</evidence>
<dbReference type="EC" id="1.2.1.-" evidence="4"/>
<dbReference type="Proteomes" id="UP001164472">
    <property type="component" value="Chromosome"/>
</dbReference>
<keyword evidence="2 4" id="KW-0560">Oxidoreductase</keyword>
<dbReference type="NCBIfam" id="TIGR01534">
    <property type="entry name" value="GAPDH-I"/>
    <property type="match status" value="1"/>
</dbReference>
<dbReference type="InterPro" id="IPR020828">
    <property type="entry name" value="GlycerAld_3-P_DH_NAD(P)-bd"/>
</dbReference>
<dbReference type="GO" id="GO:0051287">
    <property type="term" value="F:NAD binding"/>
    <property type="evidence" value="ECO:0007669"/>
    <property type="project" value="InterPro"/>
</dbReference>
<dbReference type="FunFam" id="3.30.360.10:FF:000002">
    <property type="entry name" value="Glyceraldehyde-3-phosphate dehydrogenase"/>
    <property type="match status" value="1"/>
</dbReference>
<dbReference type="GO" id="GO:0006006">
    <property type="term" value="P:glucose metabolic process"/>
    <property type="evidence" value="ECO:0007669"/>
    <property type="project" value="InterPro"/>
</dbReference>
<dbReference type="KEGG" id="asem:NNL22_08060"/>
<dbReference type="CDD" id="cd18126">
    <property type="entry name" value="GAPDH_I_C"/>
    <property type="match status" value="1"/>
</dbReference>
<evidence type="ECO:0000256" key="3">
    <source>
        <dbReference type="RuleBase" id="RU000397"/>
    </source>
</evidence>
<dbReference type="NCBIfam" id="NF006139">
    <property type="entry name" value="PRK08289.1"/>
    <property type="match status" value="1"/>
</dbReference>
<dbReference type="AlphaFoldDB" id="A0A9E8HUL1"/>
<dbReference type="GO" id="GO:0050661">
    <property type="term" value="F:NADP binding"/>
    <property type="evidence" value="ECO:0007669"/>
    <property type="project" value="InterPro"/>
</dbReference>
<dbReference type="InterPro" id="IPR036291">
    <property type="entry name" value="NAD(P)-bd_dom_sf"/>
</dbReference>
<sequence>MIPMIGRLYRKNNVVTSVYGRAIINQSVIGLLKSHRFVRQVEDNELSVHDTYKVLQVLDELELGHAHVDIGKLAVKFQKQSGGASLEAFLREELADIVGKYDAEEAKQHISKTKDVVLYGFGRIGRLLARIMIEKAGGGANLRLRAIVVRKGKAANDLEKRASLLRRDSVHGSFDGTISVDEERKAIIANGNYIQVIYSNSPSEVDYTEYDIDNALVIDNTGIWRDEDGLGQHLKCKGVSKVLLTAPGKGGIKNIVYGINNNMLTADDNIVSAASCTTNAITPVLKAVNDQFGVVNGHVETVHAYTNDQNLIDNYHAGSRRGRSAPLNMVLTETGAAKAVSKALPEMEGKLTGNAIRVPTPNVSMAILNLNLEKETTLEEMNDYLREVSLHSELQKQVAYVNSPEVVSSDFVGSRSAGIVDAQATIVNGNRVVLYVWYDNEAGYSAQVIRLSNQICGVNYSVFPKPAK</sequence>
<evidence type="ECO:0000256" key="1">
    <source>
        <dbReference type="ARBA" id="ARBA00007406"/>
    </source>
</evidence>
<dbReference type="PANTHER" id="PTHR43454:SF1">
    <property type="entry name" value="GLYCERALDEHYDE 3-PHOSPHATE DEHYDROGENASE NAD(P) BINDING DOMAIN-CONTAINING PROTEIN"/>
    <property type="match status" value="1"/>
</dbReference>
<accession>A0A9E8HUL1</accession>
<evidence type="ECO:0000259" key="5">
    <source>
        <dbReference type="SMART" id="SM00846"/>
    </source>
</evidence>
<gene>
    <name evidence="6" type="ORF">NNL22_08060</name>
</gene>
<keyword evidence="7" id="KW-1185">Reference proteome</keyword>
<evidence type="ECO:0000256" key="2">
    <source>
        <dbReference type="ARBA" id="ARBA00023002"/>
    </source>
</evidence>
<organism evidence="6 7">
    <name type="scientific">Alkalimarinus sediminis</name>
    <dbReference type="NCBI Taxonomy" id="1632866"/>
    <lineage>
        <taxon>Bacteria</taxon>
        <taxon>Pseudomonadati</taxon>
        <taxon>Pseudomonadota</taxon>
        <taxon>Gammaproteobacteria</taxon>
        <taxon>Alteromonadales</taxon>
        <taxon>Alteromonadaceae</taxon>
        <taxon>Alkalimarinus</taxon>
    </lineage>
</organism>
<reference evidence="6" key="1">
    <citation type="submission" date="2022-07" db="EMBL/GenBank/DDBJ databases">
        <title>Alkalimarinus sp. nov., isolated from gut of a Alitta virens.</title>
        <authorList>
            <person name="Yang A.I."/>
            <person name="Shin N.-R."/>
        </authorList>
    </citation>
    <scope>NUCLEOTIDE SEQUENCE</scope>
    <source>
        <strain evidence="6">FA028</strain>
    </source>
</reference>
<dbReference type="Gene3D" id="3.30.360.10">
    <property type="entry name" value="Dihydrodipicolinate Reductase, domain 2"/>
    <property type="match status" value="1"/>
</dbReference>
<dbReference type="PANTHER" id="PTHR43454">
    <property type="entry name" value="GLYCERALDEHYDE-3-PHOSPHATE DEHYDROGENASE"/>
    <property type="match status" value="1"/>
</dbReference>
<dbReference type="PRINTS" id="PR00078">
    <property type="entry name" value="G3PDHDRGNASE"/>
</dbReference>
<dbReference type="InterPro" id="IPR006424">
    <property type="entry name" value="Glyceraldehyde-3-P_DH_1"/>
</dbReference>
<dbReference type="Pfam" id="PF02800">
    <property type="entry name" value="Gp_dh_C"/>
    <property type="match status" value="1"/>
</dbReference>
<dbReference type="CDD" id="cd05214">
    <property type="entry name" value="GAPDH_I_N"/>
    <property type="match status" value="1"/>
</dbReference>
<evidence type="ECO:0000313" key="7">
    <source>
        <dbReference type="Proteomes" id="UP001164472"/>
    </source>
</evidence>
<dbReference type="Pfam" id="PF00044">
    <property type="entry name" value="Gp_dh_N"/>
    <property type="match status" value="1"/>
</dbReference>
<dbReference type="SUPFAM" id="SSF55347">
    <property type="entry name" value="Glyceraldehyde-3-phosphate dehydrogenase-like, C-terminal domain"/>
    <property type="match status" value="1"/>
</dbReference>
<dbReference type="Gene3D" id="3.40.50.720">
    <property type="entry name" value="NAD(P)-binding Rossmann-like Domain"/>
    <property type="match status" value="1"/>
</dbReference>
<dbReference type="PROSITE" id="PS00071">
    <property type="entry name" value="GAPDH"/>
    <property type="match status" value="1"/>
</dbReference>
<dbReference type="GO" id="GO:0016620">
    <property type="term" value="F:oxidoreductase activity, acting on the aldehyde or oxo group of donors, NAD or NADP as acceptor"/>
    <property type="evidence" value="ECO:0007669"/>
    <property type="project" value="InterPro"/>
</dbReference>